<dbReference type="InterPro" id="IPR001362">
    <property type="entry name" value="Glyco_hydro_32"/>
</dbReference>
<gene>
    <name evidence="6" type="ORF">ACH3VR_22315</name>
</gene>
<accession>A0ABW7QDY4</accession>
<evidence type="ECO:0000256" key="3">
    <source>
        <dbReference type="ARBA" id="ARBA00022801"/>
    </source>
</evidence>
<protein>
    <recommendedName>
        <fullName evidence="2">beta-fructofuranosidase</fullName>
        <ecNumber evidence="2">3.2.1.26</ecNumber>
    </recommendedName>
</protein>
<dbReference type="RefSeq" id="WP_397558543.1">
    <property type="nucleotide sequence ID" value="NZ_JBIQWL010000016.1"/>
</dbReference>
<dbReference type="EC" id="3.2.1.26" evidence="2"/>
<sequence>MRPLLHFTAKNGWINDPHGITFRDGVYHAFFQYVPGTTAWAPNCHWGHAVGPDLLSLTELPVAIAPGDGDGGIWTGSLVQNGEDTRILYTSTSEPNIGIGRIRIATPADPGWVTWVKGAFVADAPPGLDIIAYRDPFIRRESDGWRMFVGAGLRDGTAMALSYVSDDLETWTYEGVALRRSTDERDPVWMGALWECPQIFDLDGRAVMVSSVWDDDVLHYAGYAVGDYAGGVFTATSWGRLTFGDSLYAPSLFRDAEGRACLSFWMRGIADVDEGWGSAHSLPYILRLDGEQLIAEPHTDIAAHRDEPSADGIVRGLAAEIQWSPRADATLTIDSGETSTAVLHLEGGRLSIEADGQVHDVPVLGDIRVIVDGPVLEVSSAGGLFGAPIAPRHDGIQVSTSAGGVEIFPLLPVIE</sequence>
<proteinExistence type="inferred from homology"/>
<comment type="similarity">
    <text evidence="1">Belongs to the glycosyl hydrolase 32 family.</text>
</comment>
<evidence type="ECO:0000313" key="6">
    <source>
        <dbReference type="EMBL" id="MFH8253119.1"/>
    </source>
</evidence>
<dbReference type="Gene3D" id="2.115.10.20">
    <property type="entry name" value="Glycosyl hydrolase domain, family 43"/>
    <property type="match status" value="1"/>
</dbReference>
<organism evidence="6 7">
    <name type="scientific">Microbacterium alkaliflavum</name>
    <dbReference type="NCBI Taxonomy" id="3248839"/>
    <lineage>
        <taxon>Bacteria</taxon>
        <taxon>Bacillati</taxon>
        <taxon>Actinomycetota</taxon>
        <taxon>Actinomycetes</taxon>
        <taxon>Micrococcales</taxon>
        <taxon>Microbacteriaceae</taxon>
        <taxon>Microbacterium</taxon>
    </lineage>
</organism>
<name>A0ABW7QDY4_9MICO</name>
<feature type="domain" description="Glycosyl hydrolase family 32 N-terminal" evidence="5">
    <location>
        <begin position="6"/>
        <end position="297"/>
    </location>
</feature>
<evidence type="ECO:0000256" key="1">
    <source>
        <dbReference type="ARBA" id="ARBA00009902"/>
    </source>
</evidence>
<dbReference type="InterPro" id="IPR013148">
    <property type="entry name" value="Glyco_hydro_32_N"/>
</dbReference>
<keyword evidence="7" id="KW-1185">Reference proteome</keyword>
<dbReference type="PANTHER" id="PTHR43101:SF1">
    <property type="entry name" value="BETA-FRUCTOSIDASE"/>
    <property type="match status" value="1"/>
</dbReference>
<evidence type="ECO:0000259" key="5">
    <source>
        <dbReference type="Pfam" id="PF00251"/>
    </source>
</evidence>
<dbReference type="EMBL" id="JBIQWL010000016">
    <property type="protein sequence ID" value="MFH8253119.1"/>
    <property type="molecule type" value="Genomic_DNA"/>
</dbReference>
<reference evidence="6 7" key="1">
    <citation type="submission" date="2024-09" db="EMBL/GenBank/DDBJ databases">
        <authorList>
            <person name="Pan X."/>
        </authorList>
    </citation>
    <scope>NUCLEOTIDE SEQUENCE [LARGE SCALE GENOMIC DNA]</scope>
    <source>
        <strain evidence="6 7">B2969</strain>
    </source>
</reference>
<dbReference type="CDD" id="cd08996">
    <property type="entry name" value="GH32_FFase"/>
    <property type="match status" value="1"/>
</dbReference>
<dbReference type="Pfam" id="PF00251">
    <property type="entry name" value="Glyco_hydro_32N"/>
    <property type="match status" value="1"/>
</dbReference>
<keyword evidence="3 6" id="KW-0378">Hydrolase</keyword>
<dbReference type="InterPro" id="IPR023296">
    <property type="entry name" value="Glyco_hydro_beta-prop_sf"/>
</dbReference>
<dbReference type="GO" id="GO:0016787">
    <property type="term" value="F:hydrolase activity"/>
    <property type="evidence" value="ECO:0007669"/>
    <property type="project" value="UniProtKB-KW"/>
</dbReference>
<evidence type="ECO:0000313" key="7">
    <source>
        <dbReference type="Proteomes" id="UP001610861"/>
    </source>
</evidence>
<dbReference type="Proteomes" id="UP001610861">
    <property type="component" value="Unassembled WGS sequence"/>
</dbReference>
<dbReference type="SUPFAM" id="SSF75005">
    <property type="entry name" value="Arabinanase/levansucrase/invertase"/>
    <property type="match status" value="1"/>
</dbReference>
<dbReference type="SMART" id="SM00640">
    <property type="entry name" value="Glyco_32"/>
    <property type="match status" value="1"/>
</dbReference>
<comment type="caution">
    <text evidence="6">The sequence shown here is derived from an EMBL/GenBank/DDBJ whole genome shotgun (WGS) entry which is preliminary data.</text>
</comment>
<keyword evidence="4" id="KW-0326">Glycosidase</keyword>
<dbReference type="InterPro" id="IPR051214">
    <property type="entry name" value="GH32_Enzymes"/>
</dbReference>
<evidence type="ECO:0000256" key="4">
    <source>
        <dbReference type="ARBA" id="ARBA00023295"/>
    </source>
</evidence>
<dbReference type="PANTHER" id="PTHR43101">
    <property type="entry name" value="BETA-FRUCTOSIDASE"/>
    <property type="match status" value="1"/>
</dbReference>
<evidence type="ECO:0000256" key="2">
    <source>
        <dbReference type="ARBA" id="ARBA00012758"/>
    </source>
</evidence>